<sequence>MTVLSEERHVSEQLWCVHIEGPDDFVAAVSKEAAEREASAINAHVERSGQGERAAPVRAVAMEWPFTPESHARAVESDWEDLQRMPHRGRQPASSSNILTNIARRVKELIEVARGA</sequence>
<dbReference type="EMBL" id="CADIJZ010000028">
    <property type="protein sequence ID" value="CAB3731805.1"/>
    <property type="molecule type" value="Genomic_DNA"/>
</dbReference>
<dbReference type="Proteomes" id="UP000494205">
    <property type="component" value="Unassembled WGS sequence"/>
</dbReference>
<organism evidence="1 4">
    <name type="scientific">Paraburkholderia rhynchosiae</name>
    <dbReference type="NCBI Taxonomy" id="487049"/>
    <lineage>
        <taxon>Bacteria</taxon>
        <taxon>Pseudomonadati</taxon>
        <taxon>Pseudomonadota</taxon>
        <taxon>Betaproteobacteria</taxon>
        <taxon>Burkholderiales</taxon>
        <taxon>Burkholderiaceae</taxon>
        <taxon>Paraburkholderia</taxon>
    </lineage>
</organism>
<reference evidence="2 3" key="1">
    <citation type="submission" date="2018-01" db="EMBL/GenBank/DDBJ databases">
        <title>Whole genome analyses suggest that Burkholderia sensu lato contains two further novel genera in the rhizoxinica-symbiotica group Mycetohabitans gen. nov., and Trinickia gen. nov.: implications for the evolution of diazotrophy and nodulation in the Burkholderiaceae.</title>
        <authorList>
            <person name="Estrada-de los Santos P."/>
            <person name="Palmer M."/>
            <person name="Chavez-Ramirez B."/>
            <person name="Beukes C."/>
            <person name="Steenkamp E.T."/>
            <person name="Hirsch A.M."/>
            <person name="Manyaka P."/>
            <person name="Maluk M."/>
            <person name="Lafos M."/>
            <person name="Crook M."/>
            <person name="Gross E."/>
            <person name="Simon M.F."/>
            <person name="Bueno dos Reis Junior F."/>
            <person name="Poole P.S."/>
            <person name="Venter S.N."/>
            <person name="James E.K."/>
        </authorList>
    </citation>
    <scope>NUCLEOTIDE SEQUENCE [LARGE SCALE GENOMIC DNA]</scope>
    <source>
        <strain evidence="2 3">WSM 3937</strain>
    </source>
</reference>
<reference evidence="1 4" key="2">
    <citation type="submission" date="2020-04" db="EMBL/GenBank/DDBJ databases">
        <authorList>
            <person name="De Canck E."/>
        </authorList>
    </citation>
    <scope>NUCLEOTIDE SEQUENCE [LARGE SCALE GENOMIC DNA]</scope>
    <source>
        <strain evidence="1 4">LMG 27174</strain>
    </source>
</reference>
<dbReference type="Proteomes" id="UP000235659">
    <property type="component" value="Unassembled WGS sequence"/>
</dbReference>
<proteinExistence type="predicted"/>
<dbReference type="EMBL" id="PNXY01000004">
    <property type="protein sequence ID" value="PMS32336.1"/>
    <property type="molecule type" value="Genomic_DNA"/>
</dbReference>
<protein>
    <submittedName>
        <fullName evidence="1">Uncharacterized protein</fullName>
    </submittedName>
</protein>
<gene>
    <name evidence="2" type="ORF">C0Z16_06910</name>
    <name evidence="1" type="ORF">LMG27174_05867</name>
</gene>
<evidence type="ECO:0000313" key="3">
    <source>
        <dbReference type="Proteomes" id="UP000235659"/>
    </source>
</evidence>
<dbReference type="OrthoDB" id="9007785at2"/>
<accession>A0A2N7WS99</accession>
<evidence type="ECO:0000313" key="1">
    <source>
        <dbReference type="EMBL" id="CAB3731805.1"/>
    </source>
</evidence>
<name>A0A2N7WS99_9BURK</name>
<evidence type="ECO:0000313" key="4">
    <source>
        <dbReference type="Proteomes" id="UP000494205"/>
    </source>
</evidence>
<dbReference type="AlphaFoldDB" id="A0A2N7WS99"/>
<keyword evidence="3" id="KW-1185">Reference proteome</keyword>
<evidence type="ECO:0000313" key="2">
    <source>
        <dbReference type="EMBL" id="PMS32336.1"/>
    </source>
</evidence>